<name>A0A2U1K343_9BACI</name>
<dbReference type="InterPro" id="IPR036188">
    <property type="entry name" value="FAD/NAD-bd_sf"/>
</dbReference>
<comment type="similarity">
    <text evidence="1">Belongs to the GMC oxidoreductase family.</text>
</comment>
<dbReference type="Pfam" id="PF00732">
    <property type="entry name" value="GMC_oxred_N"/>
    <property type="match status" value="1"/>
</dbReference>
<organism evidence="7 8">
    <name type="scientific">Pueribacillus theae</name>
    <dbReference type="NCBI Taxonomy" id="2171751"/>
    <lineage>
        <taxon>Bacteria</taxon>
        <taxon>Bacillati</taxon>
        <taxon>Bacillota</taxon>
        <taxon>Bacilli</taxon>
        <taxon>Bacillales</taxon>
        <taxon>Bacillaceae</taxon>
        <taxon>Pueribacillus</taxon>
    </lineage>
</organism>
<evidence type="ECO:0000256" key="3">
    <source>
        <dbReference type="ARBA" id="ARBA00022827"/>
    </source>
</evidence>
<keyword evidence="3" id="KW-0274">FAD</keyword>
<dbReference type="PANTHER" id="PTHR46056">
    <property type="entry name" value="LONG-CHAIN-ALCOHOL OXIDASE"/>
    <property type="match status" value="1"/>
</dbReference>
<comment type="caution">
    <text evidence="7">The sequence shown here is derived from an EMBL/GenBank/DDBJ whole genome shotgun (WGS) entry which is preliminary data.</text>
</comment>
<dbReference type="PANTHER" id="PTHR46056:SF12">
    <property type="entry name" value="LONG-CHAIN-ALCOHOL OXIDASE"/>
    <property type="match status" value="1"/>
</dbReference>
<sequence length="529" mass="58050">MGAGASGSVAAYHLAKAGFSVVCLEQGGWVKQTEYPGNHAAWELLSQKRWHPNPNVRQLAIDYPVNTEESDVNPLMYNAVGGGTILYAAQWHRFRPSDFRVKSLDGVADDWPFSYEDLEPYYRQMDLEIGVSGLGGNPAYPEGNNPPLPPLPIGKVGRKAAEGLNKLGWHWWPGYNAIPSRSYRNLNKCALRGTCLTGCAEGSKASMDLVYWQEANNNGAKLVTGARVKEITVNERGLAKGAVYIDRRGREHFQPASVVILGANGVGTPRLLLLSKSAKFPEGLANSSGLVGRRLMMHPFAVVQGQFEENLESWVGPTGELINSMEFYETDEKRGFVRGAKWDLMGTGGPLGMRSAYGGRPIKEAWGENFHRSVKKNLGRSVAWGIIAEDLPDENNRVVLDDLELTDSDGIPSPKVIYKMSNNTRNLMEFHIERAKESLDAAGATDTLASPLMKDCGWHLLGTARMGKDPETSVVNEWCQSHDVPNLYIIDGSVFVTSAGVNPTATICAIALRAVDHMIQERRNQEVPV</sequence>
<keyword evidence="4" id="KW-0560">Oxidoreductase</keyword>
<feature type="domain" description="Glucose-methanol-choline oxidoreductase N-terminal" evidence="5">
    <location>
        <begin position="78"/>
        <end position="299"/>
    </location>
</feature>
<dbReference type="Proteomes" id="UP000245998">
    <property type="component" value="Unassembled WGS sequence"/>
</dbReference>
<evidence type="ECO:0000313" key="7">
    <source>
        <dbReference type="EMBL" id="PWA11842.1"/>
    </source>
</evidence>
<dbReference type="GO" id="GO:0050660">
    <property type="term" value="F:flavin adenine dinucleotide binding"/>
    <property type="evidence" value="ECO:0007669"/>
    <property type="project" value="InterPro"/>
</dbReference>
<dbReference type="SUPFAM" id="SSF51905">
    <property type="entry name" value="FAD/NAD(P)-binding domain"/>
    <property type="match status" value="1"/>
</dbReference>
<keyword evidence="2" id="KW-0285">Flavoprotein</keyword>
<feature type="domain" description="Glucose-methanol-choline oxidoreductase C-terminal" evidence="6">
    <location>
        <begin position="392"/>
        <end position="511"/>
    </location>
</feature>
<dbReference type="EMBL" id="QCZG01000016">
    <property type="protein sequence ID" value="PWA11842.1"/>
    <property type="molecule type" value="Genomic_DNA"/>
</dbReference>
<protein>
    <submittedName>
        <fullName evidence="7">GMC family oxidoreductase</fullName>
    </submittedName>
</protein>
<proteinExistence type="inferred from homology"/>
<dbReference type="AlphaFoldDB" id="A0A2U1K343"/>
<keyword evidence="8" id="KW-1185">Reference proteome</keyword>
<evidence type="ECO:0000256" key="2">
    <source>
        <dbReference type="ARBA" id="ARBA00022630"/>
    </source>
</evidence>
<evidence type="ECO:0000256" key="1">
    <source>
        <dbReference type="ARBA" id="ARBA00010790"/>
    </source>
</evidence>
<gene>
    <name evidence="7" type="ORF">DCC39_09315</name>
</gene>
<dbReference type="Gene3D" id="3.50.50.60">
    <property type="entry name" value="FAD/NAD(P)-binding domain"/>
    <property type="match status" value="2"/>
</dbReference>
<dbReference type="InterPro" id="IPR000172">
    <property type="entry name" value="GMC_OxRdtase_N"/>
</dbReference>
<evidence type="ECO:0000313" key="8">
    <source>
        <dbReference type="Proteomes" id="UP000245998"/>
    </source>
</evidence>
<evidence type="ECO:0000259" key="6">
    <source>
        <dbReference type="Pfam" id="PF05199"/>
    </source>
</evidence>
<reference evidence="7 8" key="1">
    <citation type="submission" date="2018-04" db="EMBL/GenBank/DDBJ databases">
        <title>Camelliibacillus theae gen. nov., sp. nov., isolated from Pu'er tea.</title>
        <authorList>
            <person name="Niu L."/>
        </authorList>
    </citation>
    <scope>NUCLEOTIDE SEQUENCE [LARGE SCALE GENOMIC DNA]</scope>
    <source>
        <strain evidence="7 8">T8</strain>
    </source>
</reference>
<dbReference type="Pfam" id="PF05199">
    <property type="entry name" value="GMC_oxred_C"/>
    <property type="match status" value="1"/>
</dbReference>
<dbReference type="OrthoDB" id="9787779at2"/>
<dbReference type="Pfam" id="PF13450">
    <property type="entry name" value="NAD_binding_8"/>
    <property type="match status" value="1"/>
</dbReference>
<dbReference type="GO" id="GO:0016614">
    <property type="term" value="F:oxidoreductase activity, acting on CH-OH group of donors"/>
    <property type="evidence" value="ECO:0007669"/>
    <property type="project" value="InterPro"/>
</dbReference>
<evidence type="ECO:0000256" key="4">
    <source>
        <dbReference type="ARBA" id="ARBA00023002"/>
    </source>
</evidence>
<accession>A0A2U1K343</accession>
<dbReference type="SUPFAM" id="SSF54373">
    <property type="entry name" value="FAD-linked reductases, C-terminal domain"/>
    <property type="match status" value="1"/>
</dbReference>
<evidence type="ECO:0000259" key="5">
    <source>
        <dbReference type="Pfam" id="PF00732"/>
    </source>
</evidence>
<dbReference type="InterPro" id="IPR007867">
    <property type="entry name" value="GMC_OxRtase_C"/>
</dbReference>